<protein>
    <submittedName>
        <fullName evidence="1">Uncharacterized protein</fullName>
    </submittedName>
</protein>
<proteinExistence type="predicted"/>
<reference evidence="1" key="1">
    <citation type="submission" date="2020-05" db="EMBL/GenBank/DDBJ databases">
        <title>Large-scale comparative analyses of tick genomes elucidate their genetic diversity and vector capacities.</title>
        <authorList>
            <person name="Jia N."/>
            <person name="Wang J."/>
            <person name="Shi W."/>
            <person name="Du L."/>
            <person name="Sun Y."/>
            <person name="Zhan W."/>
            <person name="Jiang J."/>
            <person name="Wang Q."/>
            <person name="Zhang B."/>
            <person name="Ji P."/>
            <person name="Sakyi L.B."/>
            <person name="Cui X."/>
            <person name="Yuan T."/>
            <person name="Jiang B."/>
            <person name="Yang W."/>
            <person name="Lam T.T.-Y."/>
            <person name="Chang Q."/>
            <person name="Ding S."/>
            <person name="Wang X."/>
            <person name="Zhu J."/>
            <person name="Ruan X."/>
            <person name="Zhao L."/>
            <person name="Wei J."/>
            <person name="Que T."/>
            <person name="Du C."/>
            <person name="Cheng J."/>
            <person name="Dai P."/>
            <person name="Han X."/>
            <person name="Huang E."/>
            <person name="Gao Y."/>
            <person name="Liu J."/>
            <person name="Shao H."/>
            <person name="Ye R."/>
            <person name="Li L."/>
            <person name="Wei W."/>
            <person name="Wang X."/>
            <person name="Wang C."/>
            <person name="Yang T."/>
            <person name="Huo Q."/>
            <person name="Li W."/>
            <person name="Guo W."/>
            <person name="Chen H."/>
            <person name="Zhou L."/>
            <person name="Ni X."/>
            <person name="Tian J."/>
            <person name="Zhou Y."/>
            <person name="Sheng Y."/>
            <person name="Liu T."/>
            <person name="Pan Y."/>
            <person name="Xia L."/>
            <person name="Li J."/>
            <person name="Zhao F."/>
            <person name="Cao W."/>
        </authorList>
    </citation>
    <scope>NUCLEOTIDE SEQUENCE</scope>
    <source>
        <strain evidence="1">Hyas-2018</strain>
    </source>
</reference>
<accession>A0ACB7S9Y6</accession>
<evidence type="ECO:0000313" key="1">
    <source>
        <dbReference type="EMBL" id="KAH6930734.1"/>
    </source>
</evidence>
<name>A0ACB7S9Y6_HYAAI</name>
<sequence length="102" mass="11044">MAGLDPAGPLFDDDIVGLSPGDAQFVDAIHTDAGTLYDLRLGINKSVGHVDFFPNGGNNQPQCDGRIATRWFGPMVVDVQDRHMFGLHSSTSPLFIFRGNVE</sequence>
<keyword evidence="2" id="KW-1185">Reference proteome</keyword>
<dbReference type="Proteomes" id="UP000821845">
    <property type="component" value="Chromosome 5"/>
</dbReference>
<organism evidence="1 2">
    <name type="scientific">Hyalomma asiaticum</name>
    <name type="common">Tick</name>
    <dbReference type="NCBI Taxonomy" id="266040"/>
    <lineage>
        <taxon>Eukaryota</taxon>
        <taxon>Metazoa</taxon>
        <taxon>Ecdysozoa</taxon>
        <taxon>Arthropoda</taxon>
        <taxon>Chelicerata</taxon>
        <taxon>Arachnida</taxon>
        <taxon>Acari</taxon>
        <taxon>Parasitiformes</taxon>
        <taxon>Ixodida</taxon>
        <taxon>Ixodoidea</taxon>
        <taxon>Ixodidae</taxon>
        <taxon>Hyalomminae</taxon>
        <taxon>Hyalomma</taxon>
    </lineage>
</organism>
<comment type="caution">
    <text evidence="1">The sequence shown here is derived from an EMBL/GenBank/DDBJ whole genome shotgun (WGS) entry which is preliminary data.</text>
</comment>
<gene>
    <name evidence="1" type="ORF">HPB50_017990</name>
</gene>
<dbReference type="EMBL" id="CM023485">
    <property type="protein sequence ID" value="KAH6930734.1"/>
    <property type="molecule type" value="Genomic_DNA"/>
</dbReference>
<evidence type="ECO:0000313" key="2">
    <source>
        <dbReference type="Proteomes" id="UP000821845"/>
    </source>
</evidence>